<organism evidence="1 2">
    <name type="scientific">Adlercreutzia shanghongiae</name>
    <dbReference type="NCBI Taxonomy" id="3111773"/>
    <lineage>
        <taxon>Bacteria</taxon>
        <taxon>Bacillati</taxon>
        <taxon>Actinomycetota</taxon>
        <taxon>Coriobacteriia</taxon>
        <taxon>Eggerthellales</taxon>
        <taxon>Eggerthellaceae</taxon>
        <taxon>Adlercreutzia</taxon>
    </lineage>
</organism>
<accession>A0ABU6IVF7</accession>
<protein>
    <submittedName>
        <fullName evidence="1">Uncharacterized protein</fullName>
    </submittedName>
</protein>
<name>A0ABU6IVF7_9ACTN</name>
<reference evidence="1 2" key="1">
    <citation type="submission" date="2024-01" db="EMBL/GenBank/DDBJ databases">
        <title>novel species in genus Adlercreutzia.</title>
        <authorList>
            <person name="Liu X."/>
        </authorList>
    </citation>
    <scope>NUCLEOTIDE SEQUENCE [LARGE SCALE GENOMIC DNA]</scope>
    <source>
        <strain evidence="1 2">R22</strain>
    </source>
</reference>
<comment type="caution">
    <text evidence="1">The sequence shown here is derived from an EMBL/GenBank/DDBJ whole genome shotgun (WGS) entry which is preliminary data.</text>
</comment>
<gene>
    <name evidence="1" type="ORF">VJ920_00570</name>
</gene>
<keyword evidence="2" id="KW-1185">Reference proteome</keyword>
<sequence>MLKTLKNLNQTQRITLIVLSAALVGCLAMMAVTPARSALTYFSPEYEAEIAQTHIGVALTENGTENVNIRSGVGDLRLDKVVEEIAKQDAETEGTSLIPGKAYTELLSVKNISEDVATAEGTAAEGMPEYVRLTVRKYWSEGESADSATKTSSLDPSLIELVFDEKSAEYWVRSEAECTPEREVFYYKTVLAPGEAAAQPAVTAIRVNDRIKNTVESYASCWLTLDAQVDSVQVNNAVAAAKSAWGIDVTQFADEGLDWSGEE</sequence>
<dbReference type="Proteomes" id="UP001343724">
    <property type="component" value="Unassembled WGS sequence"/>
</dbReference>
<dbReference type="PROSITE" id="PS51257">
    <property type="entry name" value="PROKAR_LIPOPROTEIN"/>
    <property type="match status" value="1"/>
</dbReference>
<evidence type="ECO:0000313" key="1">
    <source>
        <dbReference type="EMBL" id="MEC4293801.1"/>
    </source>
</evidence>
<evidence type="ECO:0000313" key="2">
    <source>
        <dbReference type="Proteomes" id="UP001343724"/>
    </source>
</evidence>
<proteinExistence type="predicted"/>
<dbReference type="RefSeq" id="WP_326454127.1">
    <property type="nucleotide sequence ID" value="NZ_JAYMFH010000001.1"/>
</dbReference>
<dbReference type="EMBL" id="JAYMFH010000001">
    <property type="protein sequence ID" value="MEC4293801.1"/>
    <property type="molecule type" value="Genomic_DNA"/>
</dbReference>